<dbReference type="Proteomes" id="UP001230978">
    <property type="component" value="Chromosome"/>
</dbReference>
<sequence length="259" mass="29074">MSQSMPSLSFRRLHPALSYAQTLAHGLLVLLTLAALAASGLAAFGQLPWLDLALRYGAMDLPQSGMWAQLSLTALLCLICLFLPANARMARLERSHRSFAMGLDDVAHAYRLAHAADRAGVFALSGEFESMRARLAHLRNHPDLGQLEPELLQLAAQMSFLTRDLARTYSDDRVARARAFLQQRQEEVTMLTDRITLARTTVDELRRWLTDIEVEERQAETQIKRLEADLREILPQLGYAMEPEETRDATVVQLPKPGK</sequence>
<keyword evidence="1" id="KW-1133">Transmembrane helix</keyword>
<organism evidence="2 3">
    <name type="scientific">Fuscovulum ytuae</name>
    <dbReference type="NCBI Taxonomy" id="3042299"/>
    <lineage>
        <taxon>Bacteria</taxon>
        <taxon>Pseudomonadati</taxon>
        <taxon>Pseudomonadota</taxon>
        <taxon>Alphaproteobacteria</taxon>
        <taxon>Rhodobacterales</taxon>
        <taxon>Paracoccaceae</taxon>
        <taxon>Fuscovulum</taxon>
    </lineage>
</organism>
<evidence type="ECO:0000313" key="2">
    <source>
        <dbReference type="EMBL" id="WGV16643.1"/>
    </source>
</evidence>
<proteinExistence type="predicted"/>
<evidence type="ECO:0000256" key="1">
    <source>
        <dbReference type="SAM" id="Phobius"/>
    </source>
</evidence>
<keyword evidence="1" id="KW-0472">Membrane</keyword>
<gene>
    <name evidence="2" type="ORF">QF092_02170</name>
</gene>
<dbReference type="EMBL" id="CP124535">
    <property type="protein sequence ID" value="WGV16643.1"/>
    <property type="molecule type" value="Genomic_DNA"/>
</dbReference>
<dbReference type="RefSeq" id="WP_281467197.1">
    <property type="nucleotide sequence ID" value="NZ_CP124535.1"/>
</dbReference>
<evidence type="ECO:0000313" key="3">
    <source>
        <dbReference type="Proteomes" id="UP001230978"/>
    </source>
</evidence>
<protein>
    <submittedName>
        <fullName evidence="2">DNA repair protein</fullName>
    </submittedName>
</protein>
<reference evidence="2 3" key="1">
    <citation type="submission" date="2023-04" db="EMBL/GenBank/DDBJ databases">
        <title>YMD61, complete Genome.</title>
        <authorList>
            <person name="Zhang J."/>
        </authorList>
    </citation>
    <scope>NUCLEOTIDE SEQUENCE [LARGE SCALE GENOMIC DNA]</scope>
    <source>
        <strain evidence="2 3">YMD61</strain>
    </source>
</reference>
<keyword evidence="1" id="KW-0812">Transmembrane</keyword>
<keyword evidence="3" id="KW-1185">Reference proteome</keyword>
<name>A0ABY8Q706_9RHOB</name>
<accession>A0ABY8Q706</accession>
<feature type="transmembrane region" description="Helical" evidence="1">
    <location>
        <begin position="66"/>
        <end position="87"/>
    </location>
</feature>